<dbReference type="KEGG" id="fcy:FRACYDRAFT_258216"/>
<evidence type="ECO:0000256" key="1">
    <source>
        <dbReference type="SAM" id="MobiDB-lite"/>
    </source>
</evidence>
<feature type="region of interest" description="Disordered" evidence="1">
    <location>
        <begin position="63"/>
        <end position="82"/>
    </location>
</feature>
<feature type="region of interest" description="Disordered" evidence="1">
    <location>
        <begin position="91"/>
        <end position="116"/>
    </location>
</feature>
<feature type="non-terminal residue" evidence="2">
    <location>
        <position position="179"/>
    </location>
</feature>
<accession>A0A1E7EIS9</accession>
<name>A0A1E7EIS9_9STRA</name>
<reference evidence="2 3" key="1">
    <citation type="submission" date="2016-09" db="EMBL/GenBank/DDBJ databases">
        <title>Extensive genetic diversity and differential bi-allelic expression allows diatom success in the polar Southern Ocean.</title>
        <authorList>
            <consortium name="DOE Joint Genome Institute"/>
            <person name="Mock T."/>
            <person name="Otillar R.P."/>
            <person name="Strauss J."/>
            <person name="Dupont C."/>
            <person name="Frickenhaus S."/>
            <person name="Maumus F."/>
            <person name="Mcmullan M."/>
            <person name="Sanges R."/>
            <person name="Schmutz J."/>
            <person name="Toseland A."/>
            <person name="Valas R."/>
            <person name="Veluchamy A."/>
            <person name="Ward B.J."/>
            <person name="Allen A."/>
            <person name="Barry K."/>
            <person name="Falciatore A."/>
            <person name="Ferrante M."/>
            <person name="Fortunato A.E."/>
            <person name="Gloeckner G."/>
            <person name="Gruber A."/>
            <person name="Hipkin R."/>
            <person name="Janech M."/>
            <person name="Kroth P."/>
            <person name="Leese F."/>
            <person name="Lindquist E."/>
            <person name="Lyon B.R."/>
            <person name="Martin J."/>
            <person name="Mayer C."/>
            <person name="Parker M."/>
            <person name="Quesneville H."/>
            <person name="Raymond J."/>
            <person name="Uhlig C."/>
            <person name="Valentin K.U."/>
            <person name="Worden A.Z."/>
            <person name="Armbrust E.V."/>
            <person name="Bowler C."/>
            <person name="Green B."/>
            <person name="Moulton V."/>
            <person name="Van Oosterhout C."/>
            <person name="Grigoriev I."/>
        </authorList>
    </citation>
    <scope>NUCLEOTIDE SEQUENCE [LARGE SCALE GENOMIC DNA]</scope>
    <source>
        <strain evidence="2 3">CCMP1102</strain>
    </source>
</reference>
<dbReference type="AlphaFoldDB" id="A0A1E7EIS9"/>
<dbReference type="InParanoid" id="A0A1E7EIS9"/>
<evidence type="ECO:0000313" key="3">
    <source>
        <dbReference type="Proteomes" id="UP000095751"/>
    </source>
</evidence>
<sequence length="179" mass="20404">MTNPYGWKPNTRLPNKKIPIRRCLDENGGEEVQSEIILGHSHMRDSQSLDYMLANEMARDIDGTEKRENNDSTETTMPPTLASIEHEIAARERNMSSTTNAQRKKKTTNKKRKVSSTKEVVHFASILDSEIPPPELIIERCVGNNDNNNNDNTEGDYQRLLHFCPRENCDIIFPPSHGN</sequence>
<feature type="compositionally biased region" description="Basic residues" evidence="1">
    <location>
        <begin position="102"/>
        <end position="115"/>
    </location>
</feature>
<proteinExistence type="predicted"/>
<evidence type="ECO:0000313" key="2">
    <source>
        <dbReference type="EMBL" id="OEU05792.1"/>
    </source>
</evidence>
<dbReference type="EMBL" id="KV784466">
    <property type="protein sequence ID" value="OEU05792.1"/>
    <property type="molecule type" value="Genomic_DNA"/>
</dbReference>
<keyword evidence="3" id="KW-1185">Reference proteome</keyword>
<dbReference type="Proteomes" id="UP000095751">
    <property type="component" value="Unassembled WGS sequence"/>
</dbReference>
<gene>
    <name evidence="2" type="ORF">FRACYDRAFT_258216</name>
</gene>
<protein>
    <submittedName>
        <fullName evidence="2">Uncharacterized protein</fullName>
    </submittedName>
</protein>
<organism evidence="2 3">
    <name type="scientific">Fragilariopsis cylindrus CCMP1102</name>
    <dbReference type="NCBI Taxonomy" id="635003"/>
    <lineage>
        <taxon>Eukaryota</taxon>
        <taxon>Sar</taxon>
        <taxon>Stramenopiles</taxon>
        <taxon>Ochrophyta</taxon>
        <taxon>Bacillariophyta</taxon>
        <taxon>Bacillariophyceae</taxon>
        <taxon>Bacillariophycidae</taxon>
        <taxon>Bacillariales</taxon>
        <taxon>Bacillariaceae</taxon>
        <taxon>Fragilariopsis</taxon>
    </lineage>
</organism>